<protein>
    <submittedName>
        <fullName evidence="1">Uncharacterized protein</fullName>
    </submittedName>
</protein>
<reference evidence="1 2" key="1">
    <citation type="submission" date="2014-04" db="EMBL/GenBank/DDBJ databases">
        <authorList>
            <consortium name="DOE Joint Genome Institute"/>
            <person name="Kuo A."/>
            <person name="Kohler A."/>
            <person name="Nagy L.G."/>
            <person name="Floudas D."/>
            <person name="Copeland A."/>
            <person name="Barry K.W."/>
            <person name="Cichocki N."/>
            <person name="Veneault-Fourrey C."/>
            <person name="LaButti K."/>
            <person name="Lindquist E.A."/>
            <person name="Lipzen A."/>
            <person name="Lundell T."/>
            <person name="Morin E."/>
            <person name="Murat C."/>
            <person name="Sun H."/>
            <person name="Tunlid A."/>
            <person name="Henrissat B."/>
            <person name="Grigoriev I.V."/>
            <person name="Hibbett D.S."/>
            <person name="Martin F."/>
            <person name="Nordberg H.P."/>
            <person name="Cantor M.N."/>
            <person name="Hua S.X."/>
        </authorList>
    </citation>
    <scope>NUCLEOTIDE SEQUENCE [LARGE SCALE GENOMIC DNA]</scope>
    <source>
        <strain evidence="1 2">Foug A</strain>
    </source>
</reference>
<dbReference type="AlphaFoldDB" id="A0A0C3EDV0"/>
<organism evidence="1 2">
    <name type="scientific">Scleroderma citrinum Foug A</name>
    <dbReference type="NCBI Taxonomy" id="1036808"/>
    <lineage>
        <taxon>Eukaryota</taxon>
        <taxon>Fungi</taxon>
        <taxon>Dikarya</taxon>
        <taxon>Basidiomycota</taxon>
        <taxon>Agaricomycotina</taxon>
        <taxon>Agaricomycetes</taxon>
        <taxon>Agaricomycetidae</taxon>
        <taxon>Boletales</taxon>
        <taxon>Sclerodermatineae</taxon>
        <taxon>Sclerodermataceae</taxon>
        <taxon>Scleroderma</taxon>
    </lineage>
</organism>
<dbReference type="EMBL" id="KN822004">
    <property type="protein sequence ID" value="KIM70860.1"/>
    <property type="molecule type" value="Genomic_DNA"/>
</dbReference>
<reference evidence="2" key="2">
    <citation type="submission" date="2015-01" db="EMBL/GenBank/DDBJ databases">
        <title>Evolutionary Origins and Diversification of the Mycorrhizal Mutualists.</title>
        <authorList>
            <consortium name="DOE Joint Genome Institute"/>
            <consortium name="Mycorrhizal Genomics Consortium"/>
            <person name="Kohler A."/>
            <person name="Kuo A."/>
            <person name="Nagy L.G."/>
            <person name="Floudas D."/>
            <person name="Copeland A."/>
            <person name="Barry K.W."/>
            <person name="Cichocki N."/>
            <person name="Veneault-Fourrey C."/>
            <person name="LaButti K."/>
            <person name="Lindquist E.A."/>
            <person name="Lipzen A."/>
            <person name="Lundell T."/>
            <person name="Morin E."/>
            <person name="Murat C."/>
            <person name="Riley R."/>
            <person name="Ohm R."/>
            <person name="Sun H."/>
            <person name="Tunlid A."/>
            <person name="Henrissat B."/>
            <person name="Grigoriev I.V."/>
            <person name="Hibbett D.S."/>
            <person name="Martin F."/>
        </authorList>
    </citation>
    <scope>NUCLEOTIDE SEQUENCE [LARGE SCALE GENOMIC DNA]</scope>
    <source>
        <strain evidence="2">Foug A</strain>
    </source>
</reference>
<dbReference type="Proteomes" id="UP000053989">
    <property type="component" value="Unassembled WGS sequence"/>
</dbReference>
<gene>
    <name evidence="1" type="ORF">SCLCIDRAFT_1207044</name>
</gene>
<evidence type="ECO:0000313" key="2">
    <source>
        <dbReference type="Proteomes" id="UP000053989"/>
    </source>
</evidence>
<name>A0A0C3EDV0_9AGAM</name>
<evidence type="ECO:0000313" key="1">
    <source>
        <dbReference type="EMBL" id="KIM70860.1"/>
    </source>
</evidence>
<sequence length="56" mass="6771">MVTRLRLRLFCGFERTVYRRNADETWYTWREHASPFWFENTGTWNRSALATLSGVL</sequence>
<dbReference type="HOGENOM" id="CLU_3015492_0_0_1"/>
<accession>A0A0C3EDV0</accession>
<proteinExistence type="predicted"/>
<dbReference type="InParanoid" id="A0A0C3EDV0"/>
<keyword evidence="2" id="KW-1185">Reference proteome</keyword>